<organism evidence="1 2">
    <name type="scientific">Elysia crispata</name>
    <name type="common">lettuce slug</name>
    <dbReference type="NCBI Taxonomy" id="231223"/>
    <lineage>
        <taxon>Eukaryota</taxon>
        <taxon>Metazoa</taxon>
        <taxon>Spiralia</taxon>
        <taxon>Lophotrochozoa</taxon>
        <taxon>Mollusca</taxon>
        <taxon>Gastropoda</taxon>
        <taxon>Heterobranchia</taxon>
        <taxon>Euthyneura</taxon>
        <taxon>Panpulmonata</taxon>
        <taxon>Sacoglossa</taxon>
        <taxon>Placobranchoidea</taxon>
        <taxon>Plakobranchidae</taxon>
        <taxon>Elysia</taxon>
    </lineage>
</organism>
<comment type="caution">
    <text evidence="1">The sequence shown here is derived from an EMBL/GenBank/DDBJ whole genome shotgun (WGS) entry which is preliminary data.</text>
</comment>
<proteinExistence type="predicted"/>
<dbReference type="Proteomes" id="UP001283361">
    <property type="component" value="Unassembled WGS sequence"/>
</dbReference>
<accession>A0AAE1DXV1</accession>
<keyword evidence="2" id="KW-1185">Reference proteome</keyword>
<protein>
    <submittedName>
        <fullName evidence="1">Uncharacterized protein</fullName>
    </submittedName>
</protein>
<name>A0AAE1DXV1_9GAST</name>
<reference evidence="1" key="1">
    <citation type="journal article" date="2023" name="G3 (Bethesda)">
        <title>A reference genome for the long-term kleptoplast-retaining sea slug Elysia crispata morphotype clarki.</title>
        <authorList>
            <person name="Eastman K.E."/>
            <person name="Pendleton A.L."/>
            <person name="Shaikh M.A."/>
            <person name="Suttiyut T."/>
            <person name="Ogas R."/>
            <person name="Tomko P."/>
            <person name="Gavelis G."/>
            <person name="Widhalm J.R."/>
            <person name="Wisecaver J.H."/>
        </authorList>
    </citation>
    <scope>NUCLEOTIDE SEQUENCE</scope>
    <source>
        <strain evidence="1">ECLA1</strain>
    </source>
</reference>
<dbReference type="EMBL" id="JAWDGP010001911">
    <property type="protein sequence ID" value="KAK3787066.1"/>
    <property type="molecule type" value="Genomic_DNA"/>
</dbReference>
<evidence type="ECO:0000313" key="2">
    <source>
        <dbReference type="Proteomes" id="UP001283361"/>
    </source>
</evidence>
<gene>
    <name evidence="1" type="ORF">RRG08_007421</name>
</gene>
<evidence type="ECO:0000313" key="1">
    <source>
        <dbReference type="EMBL" id="KAK3787066.1"/>
    </source>
</evidence>
<sequence length="133" mass="15152">MDGGENFLLGGFSRAGGNQTDGSEYVVTKRKKPSISLLYERNREFGYPMEGTKYVAFVTCRNLEEEVEQKYSQGRSRTGQVACTEVNLRLRVICFVCRLHLCFFMKLPAGRRKVLTNHSSGMARYHDSLLKSQ</sequence>
<dbReference type="AlphaFoldDB" id="A0AAE1DXV1"/>